<proteinExistence type="predicted"/>
<reference evidence="1" key="1">
    <citation type="submission" date="2021-03" db="EMBL/GenBank/DDBJ databases">
        <title>Whole genome shotgun sequence of Actinoplanes auranticolor NBRC 12245.</title>
        <authorList>
            <person name="Komaki H."/>
            <person name="Tamura T."/>
        </authorList>
    </citation>
    <scope>NUCLEOTIDE SEQUENCE</scope>
    <source>
        <strain evidence="1">NBRC 12245</strain>
    </source>
</reference>
<name>A0A919VX26_9ACTN</name>
<dbReference type="Proteomes" id="UP000681340">
    <property type="component" value="Unassembled WGS sequence"/>
</dbReference>
<gene>
    <name evidence="1" type="ORF">Aau02nite_89440</name>
</gene>
<accession>A0A919VX26</accession>
<comment type="caution">
    <text evidence="1">The sequence shown here is derived from an EMBL/GenBank/DDBJ whole genome shotgun (WGS) entry which is preliminary data.</text>
</comment>
<evidence type="ECO:0008006" key="3">
    <source>
        <dbReference type="Google" id="ProtNLM"/>
    </source>
</evidence>
<dbReference type="InterPro" id="IPR023393">
    <property type="entry name" value="START-like_dom_sf"/>
</dbReference>
<dbReference type="AlphaFoldDB" id="A0A919VX26"/>
<dbReference type="Gene3D" id="3.30.530.20">
    <property type="match status" value="1"/>
</dbReference>
<keyword evidence="2" id="KW-1185">Reference proteome</keyword>
<evidence type="ECO:0000313" key="1">
    <source>
        <dbReference type="EMBL" id="GIM80201.1"/>
    </source>
</evidence>
<dbReference type="SUPFAM" id="SSF55961">
    <property type="entry name" value="Bet v1-like"/>
    <property type="match status" value="1"/>
</dbReference>
<dbReference type="EMBL" id="BOQL01000094">
    <property type="protein sequence ID" value="GIM80201.1"/>
    <property type="molecule type" value="Genomic_DNA"/>
</dbReference>
<protein>
    <recommendedName>
        <fullName evidence="3">Polyketide cyclase/dehydrase/lipid transport protein</fullName>
    </recommendedName>
</protein>
<organism evidence="1 2">
    <name type="scientific">Actinoplanes auranticolor</name>
    <dbReference type="NCBI Taxonomy" id="47988"/>
    <lineage>
        <taxon>Bacteria</taxon>
        <taxon>Bacillati</taxon>
        <taxon>Actinomycetota</taxon>
        <taxon>Actinomycetes</taxon>
        <taxon>Micromonosporales</taxon>
        <taxon>Micromonosporaceae</taxon>
        <taxon>Actinoplanes</taxon>
    </lineage>
</organism>
<sequence length="179" mass="19089">MPSLKLSPIATYRMAPPFLSTHQKANGMKAGGRGTATGVMAEQGDADGAVRVSGSYDFTAPAEVVFGVLTDPDRTSRWLPRGMNTASASREQVRIRVGERVHPYGVKVVTDHLELQWHSLDSTGLHGTAQVDDAPAGGSVVRAEVVVPAGLADERQVRDLLAETMAHLQRDVSDNFNAG</sequence>
<evidence type="ECO:0000313" key="2">
    <source>
        <dbReference type="Proteomes" id="UP000681340"/>
    </source>
</evidence>